<reference evidence="14" key="1">
    <citation type="submission" date="2006-04" db="EMBL/GenBank/DDBJ databases">
        <authorList>
            <person name="Seshadri R."/>
            <person name="Federici B.A."/>
        </authorList>
    </citation>
    <scope>NUCLEOTIDE SEQUENCE [LARGE SCALE GENOMIC DNA]</scope>
</reference>
<evidence type="ECO:0000256" key="2">
    <source>
        <dbReference type="ARBA" id="ARBA00001936"/>
    </source>
</evidence>
<comment type="caution">
    <text evidence="14">The sequence shown here is derived from an EMBL/GenBank/DDBJ whole genome shotgun (WGS) entry which is preliminary data.</text>
</comment>
<keyword evidence="5" id="KW-0645">Protease</keyword>
<feature type="domain" description="Aminopeptidase P N-terminal" evidence="13">
    <location>
        <begin position="2"/>
        <end position="133"/>
    </location>
</feature>
<comment type="catalytic activity">
    <reaction evidence="1">
        <text>Release of any N-terminal amino acid, including proline, that is linked to proline, even from a dipeptide or tripeptide.</text>
        <dbReference type="EC" id="3.4.11.9"/>
    </reaction>
</comment>
<dbReference type="InterPro" id="IPR007865">
    <property type="entry name" value="Aminopep_P_N"/>
</dbReference>
<keyword evidence="15" id="KW-1185">Reference proteome</keyword>
<dbReference type="RefSeq" id="WP_006035206.1">
    <property type="nucleotide sequence ID" value="NZ_AAQJ02000001.1"/>
</dbReference>
<evidence type="ECO:0000256" key="6">
    <source>
        <dbReference type="ARBA" id="ARBA00022723"/>
    </source>
</evidence>
<evidence type="ECO:0000313" key="15">
    <source>
        <dbReference type="Proteomes" id="UP000054075"/>
    </source>
</evidence>
<dbReference type="EMBL" id="AAQJ02000001">
    <property type="protein sequence ID" value="EDP46223.1"/>
    <property type="molecule type" value="Genomic_DNA"/>
</dbReference>
<dbReference type="GO" id="GO:0070006">
    <property type="term" value="F:metalloaminopeptidase activity"/>
    <property type="evidence" value="ECO:0007669"/>
    <property type="project" value="InterPro"/>
</dbReference>
<evidence type="ECO:0000313" key="14">
    <source>
        <dbReference type="EMBL" id="EDP46223.1"/>
    </source>
</evidence>
<gene>
    <name evidence="14" type="ORF">RICGR_0434</name>
</gene>
<evidence type="ECO:0000256" key="8">
    <source>
        <dbReference type="ARBA" id="ARBA00023049"/>
    </source>
</evidence>
<evidence type="ECO:0000256" key="11">
    <source>
        <dbReference type="ARBA" id="ARBA00075356"/>
    </source>
</evidence>
<dbReference type="SMART" id="SM01011">
    <property type="entry name" value="AMP_N"/>
    <property type="match status" value="1"/>
</dbReference>
<dbReference type="EC" id="3.4.11.9" evidence="4"/>
<evidence type="ECO:0000256" key="3">
    <source>
        <dbReference type="ARBA" id="ARBA00008766"/>
    </source>
</evidence>
<keyword evidence="9" id="KW-0464">Manganese</keyword>
<comment type="similarity">
    <text evidence="3">Belongs to the peptidase M24B family.</text>
</comment>
<dbReference type="GO" id="GO:0030145">
    <property type="term" value="F:manganese ion binding"/>
    <property type="evidence" value="ECO:0007669"/>
    <property type="project" value="InterPro"/>
</dbReference>
<keyword evidence="8" id="KW-0482">Metalloprotease</keyword>
<dbReference type="InterPro" id="IPR036005">
    <property type="entry name" value="Creatinase/aminopeptidase-like"/>
</dbReference>
<dbReference type="GO" id="GO:0006508">
    <property type="term" value="P:proteolysis"/>
    <property type="evidence" value="ECO:0007669"/>
    <property type="project" value="UniProtKB-KW"/>
</dbReference>
<dbReference type="AlphaFoldDB" id="A8PLI1"/>
<evidence type="ECO:0000256" key="9">
    <source>
        <dbReference type="ARBA" id="ARBA00023211"/>
    </source>
</evidence>
<dbReference type="Gene3D" id="3.40.350.10">
    <property type="entry name" value="Creatinase/prolidase N-terminal domain"/>
    <property type="match status" value="1"/>
</dbReference>
<keyword evidence="6" id="KW-0479">Metal-binding</keyword>
<sequence length="430" mass="49365">MFNLLELRHRRQQLVSQLKQDELIFLTAASQCIRNGDVFYAYRQNSDFYYLTAFPEPEAIALLTPRGKFILFNRKEDQAVAMWEGERIGQRRACKEYGADDAFSIDALETNLVEYVKGARVCYYLGDEKNNTRIVKRINKLLMRLKKTPLEYAKKLVDNLHEMRLKKSPTELEQLRQAAYISSKAHQRAMQACRPGLYEYQLEAELLYAFYQQGSQALAYPNIVAGGANACILHYTKNHAPLKSGDLVLIDAGCEYNCYASDITRTFPVNGRFNSEQKAVYQVIFDVQRAIIALIKPGVGWNQLQRCCVEWITQGLVDLGLLKGTINALIQKKSYHKFYMHGCSHWLGLDVHDVGEYRVGKKWRPLEPNMVLTVEPGIYIRPDENVDKKWWNIGIRIEDDVRVTHEGCEVLTAHAPKTISDIEALMRASL</sequence>
<evidence type="ECO:0000256" key="1">
    <source>
        <dbReference type="ARBA" id="ARBA00001424"/>
    </source>
</evidence>
<name>A8PLI1_9COXI</name>
<dbReference type="STRING" id="59196.RICGR_0434"/>
<dbReference type="Proteomes" id="UP000054075">
    <property type="component" value="Unassembled WGS sequence"/>
</dbReference>
<dbReference type="MEROPS" id="M24.004"/>
<evidence type="ECO:0000259" key="13">
    <source>
        <dbReference type="SMART" id="SM01011"/>
    </source>
</evidence>
<dbReference type="OrthoDB" id="9806388at2"/>
<dbReference type="PANTHER" id="PTHR43226:SF4">
    <property type="entry name" value="XAA-PRO AMINOPEPTIDASE 3"/>
    <property type="match status" value="1"/>
</dbReference>
<keyword evidence="7 14" id="KW-0378">Hydrolase</keyword>
<reference evidence="14" key="2">
    <citation type="submission" date="2007-10" db="EMBL/GenBank/DDBJ databases">
        <authorList>
            <person name="Myers G.S."/>
        </authorList>
    </citation>
    <scope>NUCLEOTIDE SEQUENCE [LARGE SCALE GENOMIC DNA]</scope>
</reference>
<evidence type="ECO:0000256" key="7">
    <source>
        <dbReference type="ARBA" id="ARBA00022801"/>
    </source>
</evidence>
<dbReference type="FunFam" id="3.90.230.10:FF:000002">
    <property type="entry name" value="Xaa-Pro aminopeptidase 3"/>
    <property type="match status" value="1"/>
</dbReference>
<organism evidence="14 15">
    <name type="scientific">Rickettsiella grylli</name>
    <dbReference type="NCBI Taxonomy" id="59196"/>
    <lineage>
        <taxon>Bacteria</taxon>
        <taxon>Pseudomonadati</taxon>
        <taxon>Pseudomonadota</taxon>
        <taxon>Gammaproteobacteria</taxon>
        <taxon>Legionellales</taxon>
        <taxon>Coxiellaceae</taxon>
        <taxon>Rickettsiella</taxon>
    </lineage>
</organism>
<dbReference type="eggNOG" id="COG0006">
    <property type="taxonomic scope" value="Bacteria"/>
</dbReference>
<dbReference type="Pfam" id="PF00557">
    <property type="entry name" value="Peptidase_M24"/>
    <property type="match status" value="1"/>
</dbReference>
<dbReference type="CDD" id="cd01087">
    <property type="entry name" value="Prolidase"/>
    <property type="match status" value="1"/>
</dbReference>
<dbReference type="SUPFAM" id="SSF53092">
    <property type="entry name" value="Creatinase/prolidase N-terminal domain"/>
    <property type="match status" value="1"/>
</dbReference>
<keyword evidence="14" id="KW-0031">Aminopeptidase</keyword>
<proteinExistence type="inferred from homology"/>
<evidence type="ECO:0000256" key="4">
    <source>
        <dbReference type="ARBA" id="ARBA00012574"/>
    </source>
</evidence>
<evidence type="ECO:0000256" key="12">
    <source>
        <dbReference type="ARBA" id="ARBA00081411"/>
    </source>
</evidence>
<protein>
    <recommendedName>
        <fullName evidence="10">Xaa-Pro aminopeptidase</fullName>
        <ecNumber evidence="4">3.4.11.9</ecNumber>
    </recommendedName>
    <alternativeName>
        <fullName evidence="11">Aminopeptidase P II</fullName>
    </alternativeName>
    <alternativeName>
        <fullName evidence="12">X-Pro aminopeptidase</fullName>
    </alternativeName>
</protein>
<dbReference type="InterPro" id="IPR052433">
    <property type="entry name" value="X-Pro_dipept-like"/>
</dbReference>
<evidence type="ECO:0000256" key="5">
    <source>
        <dbReference type="ARBA" id="ARBA00022670"/>
    </source>
</evidence>
<comment type="cofactor">
    <cofactor evidence="2">
        <name>Mn(2+)</name>
        <dbReference type="ChEBI" id="CHEBI:29035"/>
    </cofactor>
</comment>
<dbReference type="SUPFAM" id="SSF55920">
    <property type="entry name" value="Creatinase/aminopeptidase"/>
    <property type="match status" value="1"/>
</dbReference>
<dbReference type="GO" id="GO:0005829">
    <property type="term" value="C:cytosol"/>
    <property type="evidence" value="ECO:0007669"/>
    <property type="project" value="TreeGrafter"/>
</dbReference>
<dbReference type="Pfam" id="PF05195">
    <property type="entry name" value="AMP_N"/>
    <property type="match status" value="1"/>
</dbReference>
<dbReference type="InterPro" id="IPR029149">
    <property type="entry name" value="Creatin/AminoP/Spt16_N"/>
</dbReference>
<dbReference type="PANTHER" id="PTHR43226">
    <property type="entry name" value="XAA-PRO AMINOPEPTIDASE 3"/>
    <property type="match status" value="1"/>
</dbReference>
<evidence type="ECO:0000256" key="10">
    <source>
        <dbReference type="ARBA" id="ARBA00069363"/>
    </source>
</evidence>
<accession>A8PLI1</accession>
<dbReference type="Gene3D" id="3.90.230.10">
    <property type="entry name" value="Creatinase/methionine aminopeptidase superfamily"/>
    <property type="match status" value="1"/>
</dbReference>
<dbReference type="InterPro" id="IPR000994">
    <property type="entry name" value="Pept_M24"/>
</dbReference>